<protein>
    <submittedName>
        <fullName evidence="1">Uncharacterized protein</fullName>
    </submittedName>
</protein>
<accession>A0A6L5P1L6</accession>
<comment type="caution">
    <text evidence="1">The sequence shown here is derived from an EMBL/GenBank/DDBJ whole genome shotgun (WGS) entry which is preliminary data.</text>
</comment>
<evidence type="ECO:0000313" key="2">
    <source>
        <dbReference type="Proteomes" id="UP000472879"/>
    </source>
</evidence>
<evidence type="ECO:0000313" key="1">
    <source>
        <dbReference type="EMBL" id="MRH08355.1"/>
    </source>
</evidence>
<gene>
    <name evidence="1" type="ORF">GIX81_02580</name>
</gene>
<reference evidence="1 2" key="1">
    <citation type="submission" date="2019-11" db="EMBL/GenBank/DDBJ databases">
        <title>Draft genome sequence of 12 host-associated Lactobacillus reuteri rodent strains.</title>
        <authorList>
            <person name="Zhang S."/>
            <person name="Ozcam M."/>
            <person name="Van Pijkeren J.P."/>
        </authorList>
    </citation>
    <scope>NUCLEOTIDE SEQUENCE [LARGE SCALE GENOMIC DNA]</scope>
    <source>
        <strain evidence="1 2">Lr4020</strain>
    </source>
</reference>
<dbReference type="RefSeq" id="WP_153704586.1">
    <property type="nucleotide sequence ID" value="NZ_VIQX01000008.1"/>
</dbReference>
<name>A0A6L5P1L6_LIMRT</name>
<sequence length="174" mass="20709">MKKVIIIITSVVVGLVILIRIPINLHNNAYYYATHMPHKSNQYPFVSLLNGHYLPNNYVPGYKAQNLNSSVREQDIMWVSKRNLERKGDLLRLTRYSITYELNENDSWPKEYKIYFKDNGIYNGENKSKNMPSYSEKLTLSNLNNIQNEIKQNTPKPKVNLQWIWNVWFKIHYR</sequence>
<dbReference type="EMBL" id="WJNA01000004">
    <property type="protein sequence ID" value="MRH08355.1"/>
    <property type="molecule type" value="Genomic_DNA"/>
</dbReference>
<dbReference type="AlphaFoldDB" id="A0A6L5P1L6"/>
<organism evidence="1 2">
    <name type="scientific">Limosilactobacillus reuteri</name>
    <name type="common">Lactobacillus reuteri</name>
    <dbReference type="NCBI Taxonomy" id="1598"/>
    <lineage>
        <taxon>Bacteria</taxon>
        <taxon>Bacillati</taxon>
        <taxon>Bacillota</taxon>
        <taxon>Bacilli</taxon>
        <taxon>Lactobacillales</taxon>
        <taxon>Lactobacillaceae</taxon>
        <taxon>Limosilactobacillus</taxon>
    </lineage>
</organism>
<proteinExistence type="predicted"/>
<dbReference type="Proteomes" id="UP000472879">
    <property type="component" value="Unassembled WGS sequence"/>
</dbReference>